<evidence type="ECO:0000256" key="1">
    <source>
        <dbReference type="SAM" id="MobiDB-lite"/>
    </source>
</evidence>
<evidence type="ECO:0000259" key="2">
    <source>
        <dbReference type="Pfam" id="PF14111"/>
    </source>
</evidence>
<reference evidence="3 4" key="1">
    <citation type="journal article" date="2020" name="Mol. Plant">
        <title>The Chromosome-Based Rubber Tree Genome Provides New Insights into Spurge Genome Evolution and Rubber Biosynthesis.</title>
        <authorList>
            <person name="Liu J."/>
            <person name="Shi C."/>
            <person name="Shi C.C."/>
            <person name="Li W."/>
            <person name="Zhang Q.J."/>
            <person name="Zhang Y."/>
            <person name="Li K."/>
            <person name="Lu H.F."/>
            <person name="Shi C."/>
            <person name="Zhu S.T."/>
            <person name="Xiao Z.Y."/>
            <person name="Nan H."/>
            <person name="Yue Y."/>
            <person name="Zhu X.G."/>
            <person name="Wu Y."/>
            <person name="Hong X.N."/>
            <person name="Fan G.Y."/>
            <person name="Tong Y."/>
            <person name="Zhang D."/>
            <person name="Mao C.L."/>
            <person name="Liu Y.L."/>
            <person name="Hao S.J."/>
            <person name="Liu W.Q."/>
            <person name="Lv M.Q."/>
            <person name="Zhang H.B."/>
            <person name="Liu Y."/>
            <person name="Hu-Tang G.R."/>
            <person name="Wang J.P."/>
            <person name="Wang J.H."/>
            <person name="Sun Y.H."/>
            <person name="Ni S.B."/>
            <person name="Chen W.B."/>
            <person name="Zhang X.C."/>
            <person name="Jiao Y.N."/>
            <person name="Eichler E.E."/>
            <person name="Li G.H."/>
            <person name="Liu X."/>
            <person name="Gao L.Z."/>
        </authorList>
    </citation>
    <scope>NUCLEOTIDE SEQUENCE [LARGE SCALE GENOMIC DNA]</scope>
    <source>
        <strain evidence="4">cv. GT1</strain>
        <tissue evidence="3">Leaf</tissue>
    </source>
</reference>
<dbReference type="Pfam" id="PF14111">
    <property type="entry name" value="DUF4283"/>
    <property type="match status" value="1"/>
</dbReference>
<evidence type="ECO:0000313" key="4">
    <source>
        <dbReference type="Proteomes" id="UP000467840"/>
    </source>
</evidence>
<keyword evidence="4" id="KW-1185">Reference proteome</keyword>
<protein>
    <recommendedName>
        <fullName evidence="2">DUF4283 domain-containing protein</fullName>
    </recommendedName>
</protein>
<proteinExistence type="predicted"/>
<feature type="compositionally biased region" description="Polar residues" evidence="1">
    <location>
        <begin position="389"/>
        <end position="402"/>
    </location>
</feature>
<sequence>MTENLSCEEPHLELATSTEAGHQMTGNKLVARVIASRKYNPWILRTTVGKVWKNENAFQVRRGPEGTFIFIFEDMAEKVRIVDKGPWLIDNNLLVLKEWPPDISIKEINFNVDAFWDKKACLVGRSKNPKPNIDPIALLDDNPNQRKNLLHCPDVANNTSDMALPKISSVDSGIELDGCINDKQLSSPRIASQKDYAADGGSGIALSGTIMGVKRPWSSVSSLAHYKQVSPVKFKNWDKRKQVFQNSLAQLHVPKPNPLDTEILEPKPLDFLVHLACSMLKPETIVSGPNPKEIAGILNIQEPHNLLGSKKVNFELINEKGCPSDENQHKANSGTTLEIHKVTEEDSLSPFKGSTTSNRKWKRRARDTSSSTSHDQSFTGTGNARAEIASSQNAGDDDLNNQVEIRNTIETSEALVAGQKPPQVP</sequence>
<feature type="region of interest" description="Disordered" evidence="1">
    <location>
        <begin position="343"/>
        <end position="402"/>
    </location>
</feature>
<dbReference type="EMBL" id="JAAGAX010000015">
    <property type="protein sequence ID" value="KAF2291436.1"/>
    <property type="molecule type" value="Genomic_DNA"/>
</dbReference>
<dbReference type="InterPro" id="IPR025558">
    <property type="entry name" value="DUF4283"/>
</dbReference>
<feature type="compositionally biased region" description="Polar residues" evidence="1">
    <location>
        <begin position="368"/>
        <end position="382"/>
    </location>
</feature>
<dbReference type="AlphaFoldDB" id="A0A6A6KTQ0"/>
<comment type="caution">
    <text evidence="3">The sequence shown here is derived from an EMBL/GenBank/DDBJ whole genome shotgun (WGS) entry which is preliminary data.</text>
</comment>
<name>A0A6A6KTQ0_HEVBR</name>
<feature type="domain" description="DUF4283" evidence="2">
    <location>
        <begin position="29"/>
        <end position="105"/>
    </location>
</feature>
<accession>A0A6A6KTQ0</accession>
<organism evidence="3 4">
    <name type="scientific">Hevea brasiliensis</name>
    <name type="common">Para rubber tree</name>
    <name type="synonym">Siphonia brasiliensis</name>
    <dbReference type="NCBI Taxonomy" id="3981"/>
    <lineage>
        <taxon>Eukaryota</taxon>
        <taxon>Viridiplantae</taxon>
        <taxon>Streptophyta</taxon>
        <taxon>Embryophyta</taxon>
        <taxon>Tracheophyta</taxon>
        <taxon>Spermatophyta</taxon>
        <taxon>Magnoliopsida</taxon>
        <taxon>eudicotyledons</taxon>
        <taxon>Gunneridae</taxon>
        <taxon>Pentapetalae</taxon>
        <taxon>rosids</taxon>
        <taxon>fabids</taxon>
        <taxon>Malpighiales</taxon>
        <taxon>Euphorbiaceae</taxon>
        <taxon>Crotonoideae</taxon>
        <taxon>Micrandreae</taxon>
        <taxon>Hevea</taxon>
    </lineage>
</organism>
<gene>
    <name evidence="3" type="ORF">GH714_024067</name>
</gene>
<evidence type="ECO:0000313" key="3">
    <source>
        <dbReference type="EMBL" id="KAF2291436.1"/>
    </source>
</evidence>
<dbReference type="Proteomes" id="UP000467840">
    <property type="component" value="Chromosome 2"/>
</dbReference>